<dbReference type="Pfam" id="PF18378">
    <property type="entry name" value="Nup188_C"/>
    <property type="match status" value="1"/>
</dbReference>
<dbReference type="GO" id="GO:0006405">
    <property type="term" value="P:RNA export from nucleus"/>
    <property type="evidence" value="ECO:0007669"/>
    <property type="project" value="TreeGrafter"/>
</dbReference>
<proteinExistence type="predicted"/>
<evidence type="ECO:0000256" key="5">
    <source>
        <dbReference type="ARBA" id="ARBA00023010"/>
    </source>
</evidence>
<dbReference type="EMBL" id="JAACJO010000001">
    <property type="protein sequence ID" value="KAF5364109.1"/>
    <property type="molecule type" value="Genomic_DNA"/>
</dbReference>
<dbReference type="Proteomes" id="UP000559027">
    <property type="component" value="Unassembled WGS sequence"/>
</dbReference>
<evidence type="ECO:0008006" key="12">
    <source>
        <dbReference type="Google" id="ProtNLM"/>
    </source>
</evidence>
<sequence length="2015" mass="224416">MSGESSKRSSLIDVTYQQLHGILLSQVDSVSLDQIKEYLTSRKDQLSNIQNPFGTPSDASKKKIESGSVTLSDGVTLRTDITDKEYIYALSDNFNIDQVQAFILLRSFLSNEGIPSITSDTSITQELLEAITPFYRAERLAALRVLIPLFREKENVDHLLSDIASEILPQIVQDGQKFAETLLTEYTRRTEERVPEKLRDDPKSATSWAKQNVKEQLLMLEVLFWTMWGYVPCSGPLVVKIFETAYSTGLGSSQANGTLLLDEESVQLQQDLAALWILVTIEVLELENVAGQEVAQPLDASGTTYLASNDFLEKIHQLVISHEDGQYACTYLAWAFVLSRLVNSPTHAPFLESLSTSGSRQSSRNKDPIHIQMLQACLSPDAGFFQLILSLLTKSPLFVTAVAWKTGLIIALVELIPVEHIPDFNLFVEVWVTLFGRSESQSIIAICTQFWQADWTHGIARRAIFDVARSRFPIQFRTLLRLLRSMTGTGFLDTDSLSTSDHLTEAPDDLREQRDICSRHVFYYFDQLSSYSQVVPLSACSGSHALYEKHQERYGTSNSQGLTFTNLRPVKLPGGSTLPARSIGRVISGDNSEHLVICWQHQHSGWKLILELLTDYVNRKRLQNAGPYQDISFAPRGNVQALSLPLSDIGVDFETDDGESLITEALDLVRSLIHDNPAQAEQLMQAMEAGDPVVAYTMTEAQPPDLVQLTTMILEEALARTNPRNRTSAREQLITSAMSVLAGLLALPGYSNRVWLYIRSTTALFGSDKAAGFASVALASERTTGHYTMTLSLLYLVQQLFHEASVSVLPDNQRLQQLKEEVLLRAARFVHTEIWVEHLSWKYVQLGDRFEIGKRVSALYSEILEHAPPTLRDGPFTSLSQTVADALLFRATTSSINPLVSAITSGSHILRMLYASRRLSDARRLIFLLESHLHLSALLLNYKQQSVHASTPCLLEQTLSSRIVGGASSFDSVRAKADPIDVIANYVKDRDLGTVVPLEAMQLLYALLSSLSVSYSSPPTIIGHLSDPEATVRSLVRIVEHPYDDLQLRNGIWRFIALAVDKEPALASLFVTGRFRTPNMPNMLTDEKGKGKEVEVPREKEKEKGINALDVAKESLGSWKEMWEANPELLASVMRFICVVWEHGLEHKAIINSLRENDEIWDQLNELVQEDLGPAPPHETEVFVIVDSTKHSNAHEAVLSYAYRTQAKAYAVRVLGLDIDMATQLNGNGKDKKPLSLVKLEPSFKEEDRLSDLLSDASPNVYSPELHDHLVALLKDHFPGLVLEHLEIQKPKDVREFGDGYSFNVSLYRTRLRPYPQSSLDAVDAAERQLLSINMNLSLTDAQKALTESWEFLLHKVTPHIRGNESARTNLLSVAASMSYAIAEETRSGEVMALVHQARLSLLLAVLELAWFALKEKPEEVQSFVELAKNVRGIILNEAQSPASAIVQNSAVPFHRTLLQIIYYCVKQARSLLRREKALNADQRLTLATFVEATLSFVIEALRIVFINARTKVDVDVDRDMELLVSVFEQCIRPDINPSSLFWLVKCQETDIIRTSFDLYAHIDLVGLTDLSLLHTKKQPLYAPYLLQFHMALTSNPTAAERLASEGILTAYSNNFISSAISTGQIDVVLPEFPGERSPAHVAYCSMISIVAVIITALGRHNHYFDAEVCGFVQLYGEQFARALTWTIGDPITFPLLEEAEQVVNLFYAVAANSPSASQSDPTVEKILGSFTTHALNLLQQLNYAITHPNHLASLLEPVTADERTQLEKEKPSADPLKRPLVTQLLHRLFRLSSNLVGALIVISKADSVLLTPEEEWPTHEALIVPHSKVVLGEPASLGTLLELGNCTLDVLRELVNRPANQSITTAVSFVSTTPSTEPLDVRRSVITARRNLEGILLYASTQLVMWLSKPDFEPSTSPDMDMEADSNGMAMDSNSRIDASSLKDRARGQQQRVPSTMAERLRRGMTAEMASDLKSLLNKAKPIVAKSTTIIGRDSVDIVQVLINFLQDRIVTPT</sequence>
<dbReference type="InterPro" id="IPR041634">
    <property type="entry name" value="Nup188_C"/>
</dbReference>
<feature type="domain" description="Nucleoporin Nup188 N-terminal subdomain III" evidence="9">
    <location>
        <begin position="657"/>
        <end position="1074"/>
    </location>
</feature>
<keyword evidence="4" id="KW-0653">Protein transport</keyword>
<evidence type="ECO:0000256" key="6">
    <source>
        <dbReference type="ARBA" id="ARBA00023132"/>
    </source>
</evidence>
<feature type="domain" description="Nuclear pore protein Nup188 C-terminal" evidence="8">
    <location>
        <begin position="1441"/>
        <end position="1621"/>
    </location>
</feature>
<dbReference type="OrthoDB" id="102511at2759"/>
<evidence type="ECO:0000256" key="3">
    <source>
        <dbReference type="ARBA" id="ARBA00022816"/>
    </source>
</evidence>
<dbReference type="GO" id="GO:0017056">
    <property type="term" value="F:structural constituent of nuclear pore"/>
    <property type="evidence" value="ECO:0007669"/>
    <property type="project" value="InterPro"/>
</dbReference>
<comment type="caution">
    <text evidence="10">The sequence shown here is derived from an EMBL/GenBank/DDBJ whole genome shotgun (WGS) entry which is preliminary data.</text>
</comment>
<keyword evidence="3" id="KW-0509">mRNA transport</keyword>
<dbReference type="GO" id="GO:0044611">
    <property type="term" value="C:nuclear pore inner ring"/>
    <property type="evidence" value="ECO:0007669"/>
    <property type="project" value="TreeGrafter"/>
</dbReference>
<evidence type="ECO:0000313" key="11">
    <source>
        <dbReference type="Proteomes" id="UP000559027"/>
    </source>
</evidence>
<dbReference type="InterPro" id="IPR048883">
    <property type="entry name" value="Nup188_N-subdom_III"/>
</dbReference>
<keyword evidence="7" id="KW-0539">Nucleus</keyword>
<gene>
    <name evidence="10" type="ORF">D9756_000083</name>
</gene>
<keyword evidence="2" id="KW-0813">Transport</keyword>
<organism evidence="10 11">
    <name type="scientific">Leucocoprinus leucothites</name>
    <dbReference type="NCBI Taxonomy" id="201217"/>
    <lineage>
        <taxon>Eukaryota</taxon>
        <taxon>Fungi</taxon>
        <taxon>Dikarya</taxon>
        <taxon>Basidiomycota</taxon>
        <taxon>Agaricomycotina</taxon>
        <taxon>Agaricomycetes</taxon>
        <taxon>Agaricomycetidae</taxon>
        <taxon>Agaricales</taxon>
        <taxon>Agaricineae</taxon>
        <taxon>Agaricaceae</taxon>
        <taxon>Leucocoprinus</taxon>
    </lineage>
</organism>
<dbReference type="GO" id="GO:0006606">
    <property type="term" value="P:protein import into nucleus"/>
    <property type="evidence" value="ECO:0007669"/>
    <property type="project" value="TreeGrafter"/>
</dbReference>
<evidence type="ECO:0000256" key="4">
    <source>
        <dbReference type="ARBA" id="ARBA00022927"/>
    </source>
</evidence>
<reference evidence="10 11" key="1">
    <citation type="journal article" date="2020" name="ISME J.">
        <title>Uncovering the hidden diversity of litter-decomposition mechanisms in mushroom-forming fungi.</title>
        <authorList>
            <person name="Floudas D."/>
            <person name="Bentzer J."/>
            <person name="Ahren D."/>
            <person name="Johansson T."/>
            <person name="Persson P."/>
            <person name="Tunlid A."/>
        </authorList>
    </citation>
    <scope>NUCLEOTIDE SEQUENCE [LARGE SCALE GENOMIC DNA]</scope>
    <source>
        <strain evidence="10 11">CBS 146.42</strain>
    </source>
</reference>
<evidence type="ECO:0000259" key="8">
    <source>
        <dbReference type="Pfam" id="PF18378"/>
    </source>
</evidence>
<keyword evidence="6" id="KW-0906">Nuclear pore complex</keyword>
<protein>
    <recommendedName>
        <fullName evidence="12">Nucleoporin</fullName>
    </recommendedName>
</protein>
<dbReference type="GO" id="GO:0051028">
    <property type="term" value="P:mRNA transport"/>
    <property type="evidence" value="ECO:0007669"/>
    <property type="project" value="UniProtKB-KW"/>
</dbReference>
<keyword evidence="11" id="KW-1185">Reference proteome</keyword>
<dbReference type="InterPro" id="IPR044840">
    <property type="entry name" value="Nup188"/>
</dbReference>
<dbReference type="Pfam" id="PF21093">
    <property type="entry name" value="Nup188_N-subdom_III"/>
    <property type="match status" value="1"/>
</dbReference>
<evidence type="ECO:0000256" key="2">
    <source>
        <dbReference type="ARBA" id="ARBA00022448"/>
    </source>
</evidence>
<evidence type="ECO:0000313" key="10">
    <source>
        <dbReference type="EMBL" id="KAF5364109.1"/>
    </source>
</evidence>
<dbReference type="Gene3D" id="1.25.10.70">
    <property type="match status" value="1"/>
</dbReference>
<evidence type="ECO:0000256" key="1">
    <source>
        <dbReference type="ARBA" id="ARBA00004567"/>
    </source>
</evidence>
<evidence type="ECO:0000256" key="7">
    <source>
        <dbReference type="ARBA" id="ARBA00023242"/>
    </source>
</evidence>
<dbReference type="PANTHER" id="PTHR31431:SF1">
    <property type="entry name" value="NUCLEOPORIN NUP188"/>
    <property type="match status" value="1"/>
</dbReference>
<comment type="subcellular location">
    <subcellularLocation>
        <location evidence="1">Nucleus</location>
        <location evidence="1">Nuclear pore complex</location>
    </subcellularLocation>
</comment>
<name>A0A8H5GG04_9AGAR</name>
<accession>A0A8H5GG04</accession>
<evidence type="ECO:0000259" key="9">
    <source>
        <dbReference type="Pfam" id="PF21093"/>
    </source>
</evidence>
<keyword evidence="5" id="KW-0811">Translocation</keyword>
<dbReference type="PANTHER" id="PTHR31431">
    <property type="entry name" value="NUCLEOPORIN NUP188 HOMOLOG"/>
    <property type="match status" value="1"/>
</dbReference>